<feature type="domain" description="TraC-like" evidence="1">
    <location>
        <begin position="18"/>
        <end position="126"/>
    </location>
</feature>
<gene>
    <name evidence="2" type="ORF">A2746_01110</name>
</gene>
<dbReference type="STRING" id="1802669.A2746_01110"/>
<evidence type="ECO:0000313" key="2">
    <source>
        <dbReference type="EMBL" id="OGN05244.1"/>
    </source>
</evidence>
<reference evidence="2 3" key="1">
    <citation type="journal article" date="2016" name="Nat. Commun.">
        <title>Thousands of microbial genomes shed light on interconnected biogeochemical processes in an aquifer system.</title>
        <authorList>
            <person name="Anantharaman K."/>
            <person name="Brown C.T."/>
            <person name="Hug L.A."/>
            <person name="Sharon I."/>
            <person name="Castelle C.J."/>
            <person name="Probst A.J."/>
            <person name="Thomas B.C."/>
            <person name="Singh A."/>
            <person name="Wilkins M.J."/>
            <person name="Karaoz U."/>
            <person name="Brodie E.L."/>
            <person name="Williams K.H."/>
            <person name="Hubbard S.S."/>
            <person name="Banfield J.F."/>
        </authorList>
    </citation>
    <scope>NUCLEOTIDE SEQUENCE [LARGE SCALE GENOMIC DNA]</scope>
</reference>
<name>A0A1F8EWK5_9BACT</name>
<sequence length="214" mass="24019">MSIQSTKQLVEVADIKDNVVFLKNGSLRAVIEITAVNFELKSEAEQVAILQNFQKVLNSVDFPLQIAITSRRLDIGDYLGVVDAAAASLSNELLKIQAGEYSKFVKELSDLANIMAKKFYVVVPFYIFEAPGKAGLLKSLKSIFKPSATVKEAVLDDDRFKTYQTQLLQRVELVLDSLIGLGVRTRVLEKDELLKMFYELYNPSSKFQTKNLET</sequence>
<protein>
    <recommendedName>
        <fullName evidence="1">TraC-like domain-containing protein</fullName>
    </recommendedName>
</protein>
<dbReference type="EMBL" id="MGJJ01000015">
    <property type="protein sequence ID" value="OGN05244.1"/>
    <property type="molecule type" value="Genomic_DNA"/>
</dbReference>
<evidence type="ECO:0000313" key="3">
    <source>
        <dbReference type="Proteomes" id="UP000177419"/>
    </source>
</evidence>
<proteinExistence type="predicted"/>
<dbReference type="InterPro" id="IPR058596">
    <property type="entry name" value="TraC-like_dom"/>
</dbReference>
<dbReference type="AlphaFoldDB" id="A0A1F8EWK5"/>
<dbReference type="Proteomes" id="UP000177419">
    <property type="component" value="Unassembled WGS sequence"/>
</dbReference>
<evidence type="ECO:0000259" key="1">
    <source>
        <dbReference type="Pfam" id="PF26593"/>
    </source>
</evidence>
<comment type="caution">
    <text evidence="2">The sequence shown here is derived from an EMBL/GenBank/DDBJ whole genome shotgun (WGS) entry which is preliminary data.</text>
</comment>
<accession>A0A1F8EWK5</accession>
<organism evidence="2 3">
    <name type="scientific">Candidatus Yanofskybacteria bacterium RIFCSPHIGHO2_01_FULL_44_22</name>
    <dbReference type="NCBI Taxonomy" id="1802669"/>
    <lineage>
        <taxon>Bacteria</taxon>
        <taxon>Candidatus Yanofskyibacteriota</taxon>
    </lineage>
</organism>
<dbReference type="Pfam" id="PF26593">
    <property type="entry name" value="TraC-like"/>
    <property type="match status" value="1"/>
</dbReference>